<evidence type="ECO:0000256" key="4">
    <source>
        <dbReference type="SAM" id="Phobius"/>
    </source>
</evidence>
<dbReference type="GO" id="GO:0099044">
    <property type="term" value="P:vesicle tethering to endoplasmic reticulum"/>
    <property type="evidence" value="ECO:0007669"/>
    <property type="project" value="TreeGrafter"/>
</dbReference>
<dbReference type="GO" id="GO:0031902">
    <property type="term" value="C:late endosome membrane"/>
    <property type="evidence" value="ECO:0007669"/>
    <property type="project" value="TreeGrafter"/>
</dbReference>
<feature type="domain" description="START" evidence="5">
    <location>
        <begin position="216"/>
        <end position="414"/>
    </location>
</feature>
<proteinExistence type="predicted"/>
<dbReference type="PANTHER" id="PTHR46121">
    <property type="entry name" value="STEROIDOGENIC ACUTE REGULATORY PROTEIN-LIKE"/>
    <property type="match status" value="1"/>
</dbReference>
<evidence type="ECO:0000313" key="8">
    <source>
        <dbReference type="WBParaSite" id="PgR025_g074_t01"/>
    </source>
</evidence>
<keyword evidence="3 4" id="KW-0472">Membrane</keyword>
<dbReference type="GO" id="GO:0140284">
    <property type="term" value="C:endoplasmic reticulum-endosome membrane contact site"/>
    <property type="evidence" value="ECO:0007669"/>
    <property type="project" value="TreeGrafter"/>
</dbReference>
<name>A0A915B641_PARUN</name>
<dbReference type="AlphaFoldDB" id="A0A915B641"/>
<accession>A0A915B641</accession>
<dbReference type="GO" id="GO:0005789">
    <property type="term" value="C:endoplasmic reticulum membrane"/>
    <property type="evidence" value="ECO:0007669"/>
    <property type="project" value="TreeGrafter"/>
</dbReference>
<keyword evidence="2 4" id="KW-0812">Transmembrane</keyword>
<sequence length="417" mass="48167">MMSSIDDPLLTSDSGMGKDRRRFLIVSVFDFCLIVLLWLICTVTKGNDWPTVFLREVNIFEAQFMKISLFDIVIIAVCRMLILVFSYAVLLVDHWIPVAATTIITTLFLVIKVLFFFSRDQGSLPQYLVILSSFMVAWFELWLVPFRVLPRERRQVVAPQVESSSTVSTVRVRNVQTDDEFRSAMEYSSGSDAEDDKMSSNLLHGKVYSKAEYIEAVDRAEQTARQLIRQVDSWRLICRDNPEIRYCEERRVYYVRAEIACTPQSLFRAAWKDNQLWNKHILEMRVLLHIDSTTELLYSVSAPALRGYIASRDFLDVRRIHLDTDKNVYEGWYVSVDSSVLPANSNKKMVRGFNGPNLVRVSGSSTTPDTSVFEWMLSSDVKGDIPRRLIERTMSSFLLDYVKNLRNFISDRASEYP</sequence>
<dbReference type="InterPro" id="IPR002913">
    <property type="entry name" value="START_lipid-bd_dom"/>
</dbReference>
<evidence type="ECO:0000313" key="7">
    <source>
        <dbReference type="Proteomes" id="UP000887569"/>
    </source>
</evidence>
<reference evidence="8" key="1">
    <citation type="submission" date="2022-11" db="UniProtKB">
        <authorList>
            <consortium name="WormBaseParasite"/>
        </authorList>
    </citation>
    <scope>IDENTIFICATION</scope>
</reference>
<dbReference type="Proteomes" id="UP000887569">
    <property type="component" value="Unplaced"/>
</dbReference>
<evidence type="ECO:0000256" key="1">
    <source>
        <dbReference type="ARBA" id="ARBA00004141"/>
    </source>
</evidence>
<feature type="transmembrane region" description="Helical" evidence="4">
    <location>
        <begin position="64"/>
        <end position="89"/>
    </location>
</feature>
<dbReference type="InterPro" id="IPR051869">
    <property type="entry name" value="STARD3"/>
</dbReference>
<protein>
    <submittedName>
        <fullName evidence="8">StAR-related lipid transfer protein 3</fullName>
    </submittedName>
</protein>
<dbReference type="InterPro" id="IPR023393">
    <property type="entry name" value="START-like_dom_sf"/>
</dbReference>
<dbReference type="GO" id="GO:0005765">
    <property type="term" value="C:lysosomal membrane"/>
    <property type="evidence" value="ECO:0007669"/>
    <property type="project" value="TreeGrafter"/>
</dbReference>
<feature type="transmembrane region" description="Helical" evidence="4">
    <location>
        <begin position="23"/>
        <end position="43"/>
    </location>
</feature>
<dbReference type="PROSITE" id="PS50848">
    <property type="entry name" value="START"/>
    <property type="match status" value="1"/>
</dbReference>
<dbReference type="PANTHER" id="PTHR46121:SF4">
    <property type="entry name" value="STEROIDOGENIC ACUTE REGULATORY PROTEIN-LIKE"/>
    <property type="match status" value="1"/>
</dbReference>
<dbReference type="Pfam" id="PF01852">
    <property type="entry name" value="START"/>
    <property type="match status" value="1"/>
</dbReference>
<evidence type="ECO:0000256" key="3">
    <source>
        <dbReference type="ARBA" id="ARBA00023136"/>
    </source>
</evidence>
<organism evidence="7 8">
    <name type="scientific">Parascaris univalens</name>
    <name type="common">Nematode worm</name>
    <dbReference type="NCBI Taxonomy" id="6257"/>
    <lineage>
        <taxon>Eukaryota</taxon>
        <taxon>Metazoa</taxon>
        <taxon>Ecdysozoa</taxon>
        <taxon>Nematoda</taxon>
        <taxon>Chromadorea</taxon>
        <taxon>Rhabditida</taxon>
        <taxon>Spirurina</taxon>
        <taxon>Ascaridomorpha</taxon>
        <taxon>Ascaridoidea</taxon>
        <taxon>Ascarididae</taxon>
        <taxon>Parascaris</taxon>
    </lineage>
</organism>
<evidence type="ECO:0000256" key="2">
    <source>
        <dbReference type="ARBA" id="ARBA00022692"/>
    </source>
</evidence>
<evidence type="ECO:0000259" key="6">
    <source>
        <dbReference type="PROSITE" id="PS51439"/>
    </source>
</evidence>
<dbReference type="GO" id="GO:0008289">
    <property type="term" value="F:lipid binding"/>
    <property type="evidence" value="ECO:0007669"/>
    <property type="project" value="InterPro"/>
</dbReference>
<keyword evidence="4" id="KW-1133">Transmembrane helix</keyword>
<dbReference type="WBParaSite" id="PgR025_g074_t01">
    <property type="protein sequence ID" value="PgR025_g074_t01"/>
    <property type="gene ID" value="PgR025_g074"/>
</dbReference>
<dbReference type="InterPro" id="IPR019498">
    <property type="entry name" value="MENTAL"/>
</dbReference>
<dbReference type="PROSITE" id="PS51439">
    <property type="entry name" value="MENTAL"/>
    <property type="match status" value="1"/>
</dbReference>
<feature type="transmembrane region" description="Helical" evidence="4">
    <location>
        <begin position="127"/>
        <end position="146"/>
    </location>
</feature>
<feature type="domain" description="MENTAL" evidence="6">
    <location>
        <begin position="16"/>
        <end position="191"/>
    </location>
</feature>
<evidence type="ECO:0000259" key="5">
    <source>
        <dbReference type="PROSITE" id="PS50848"/>
    </source>
</evidence>
<dbReference type="Gene3D" id="3.30.530.20">
    <property type="match status" value="1"/>
</dbReference>
<dbReference type="SUPFAM" id="SSF55961">
    <property type="entry name" value="Bet v1-like"/>
    <property type="match status" value="1"/>
</dbReference>
<comment type="subcellular location">
    <subcellularLocation>
        <location evidence="1">Membrane</location>
        <topology evidence="1">Multi-pass membrane protein</topology>
    </subcellularLocation>
</comment>
<feature type="transmembrane region" description="Helical" evidence="4">
    <location>
        <begin position="95"/>
        <end position="115"/>
    </location>
</feature>
<dbReference type="Pfam" id="PF10457">
    <property type="entry name" value="MENTAL"/>
    <property type="match status" value="1"/>
</dbReference>
<dbReference type="SMART" id="SM00234">
    <property type="entry name" value="START"/>
    <property type="match status" value="1"/>
</dbReference>
<keyword evidence="7" id="KW-1185">Reference proteome</keyword>